<dbReference type="Proteomes" id="UP001500567">
    <property type="component" value="Unassembled WGS sequence"/>
</dbReference>
<name>A0ABP7T268_9BACT</name>
<evidence type="ECO:0000313" key="3">
    <source>
        <dbReference type="Proteomes" id="UP001500567"/>
    </source>
</evidence>
<organism evidence="2 3">
    <name type="scientific">Hymenobacter fastidiosus</name>
    <dbReference type="NCBI Taxonomy" id="486264"/>
    <lineage>
        <taxon>Bacteria</taxon>
        <taxon>Pseudomonadati</taxon>
        <taxon>Bacteroidota</taxon>
        <taxon>Cytophagia</taxon>
        <taxon>Cytophagales</taxon>
        <taxon>Hymenobacteraceae</taxon>
        <taxon>Hymenobacter</taxon>
    </lineage>
</organism>
<evidence type="ECO:0000313" key="2">
    <source>
        <dbReference type="EMBL" id="GAA4019922.1"/>
    </source>
</evidence>
<dbReference type="RefSeq" id="WP_345075161.1">
    <property type="nucleotide sequence ID" value="NZ_BAABDJ010000041.1"/>
</dbReference>
<protein>
    <submittedName>
        <fullName evidence="2">Glycosyltransferase</fullName>
    </submittedName>
</protein>
<accession>A0ABP7T268</accession>
<gene>
    <name evidence="2" type="ORF">GCM10022408_37560</name>
</gene>
<dbReference type="SUPFAM" id="SSF53448">
    <property type="entry name" value="Nucleotide-diphospho-sugar transferases"/>
    <property type="match status" value="1"/>
</dbReference>
<reference evidence="3" key="1">
    <citation type="journal article" date="2019" name="Int. J. Syst. Evol. Microbiol.">
        <title>The Global Catalogue of Microorganisms (GCM) 10K type strain sequencing project: providing services to taxonomists for standard genome sequencing and annotation.</title>
        <authorList>
            <consortium name="The Broad Institute Genomics Platform"/>
            <consortium name="The Broad Institute Genome Sequencing Center for Infectious Disease"/>
            <person name="Wu L."/>
            <person name="Ma J."/>
        </authorList>
    </citation>
    <scope>NUCLEOTIDE SEQUENCE [LARGE SCALE GENOMIC DNA]</scope>
    <source>
        <strain evidence="3">JCM 17224</strain>
    </source>
</reference>
<dbReference type="Pfam" id="PF00535">
    <property type="entry name" value="Glycos_transf_2"/>
    <property type="match status" value="1"/>
</dbReference>
<dbReference type="PANTHER" id="PTHR22916:SF3">
    <property type="entry name" value="UDP-GLCNAC:BETAGAL BETA-1,3-N-ACETYLGLUCOSAMINYLTRANSFERASE-LIKE PROTEIN 1"/>
    <property type="match status" value="1"/>
</dbReference>
<dbReference type="Gene3D" id="3.90.550.10">
    <property type="entry name" value="Spore Coat Polysaccharide Biosynthesis Protein SpsA, Chain A"/>
    <property type="match status" value="1"/>
</dbReference>
<evidence type="ECO:0000259" key="1">
    <source>
        <dbReference type="Pfam" id="PF00535"/>
    </source>
</evidence>
<keyword evidence="3" id="KW-1185">Reference proteome</keyword>
<sequence>MPKVSVCCITYNHEKFLRQAIDSALMQQTKFEVEIVIGEDCSTDSTRDIVLDYQQRFPGRVKALLPKANLGIMGNLMATLAACTGDYIALLEGDDYWTDPQKLAVQLATLEAHPECALCIHDAEMFSDEVIVFANQEQMTSRLYSEQFPQMMSAARPVISQEEIIQLGWGIPTASMFFRRSALQMPQWFSGVYSGDYTLQLLITQHGSIYYVPRVMSRYRVHTGSITMMAVHSLSMINKRIFELQHYRSLLPQASERYSTDLEYWYFVRSVKFRQNGQPLQGWLDYLRAVTVSSARLKKHVKRLFIR</sequence>
<dbReference type="EMBL" id="BAABDJ010000041">
    <property type="protein sequence ID" value="GAA4019922.1"/>
    <property type="molecule type" value="Genomic_DNA"/>
</dbReference>
<dbReference type="InterPro" id="IPR001173">
    <property type="entry name" value="Glyco_trans_2-like"/>
</dbReference>
<dbReference type="PANTHER" id="PTHR22916">
    <property type="entry name" value="GLYCOSYLTRANSFERASE"/>
    <property type="match status" value="1"/>
</dbReference>
<feature type="domain" description="Glycosyltransferase 2-like" evidence="1">
    <location>
        <begin position="5"/>
        <end position="122"/>
    </location>
</feature>
<dbReference type="InterPro" id="IPR029044">
    <property type="entry name" value="Nucleotide-diphossugar_trans"/>
</dbReference>
<proteinExistence type="predicted"/>
<comment type="caution">
    <text evidence="2">The sequence shown here is derived from an EMBL/GenBank/DDBJ whole genome shotgun (WGS) entry which is preliminary data.</text>
</comment>